<evidence type="ECO:0000256" key="3">
    <source>
        <dbReference type="ARBA" id="ARBA00022692"/>
    </source>
</evidence>
<dbReference type="GO" id="GO:0004713">
    <property type="term" value="F:protein tyrosine kinase activity"/>
    <property type="evidence" value="ECO:0007669"/>
    <property type="project" value="TreeGrafter"/>
</dbReference>
<feature type="transmembrane region" description="Helical" evidence="6">
    <location>
        <begin position="321"/>
        <end position="341"/>
    </location>
</feature>
<evidence type="ECO:0000256" key="4">
    <source>
        <dbReference type="ARBA" id="ARBA00022989"/>
    </source>
</evidence>
<name>Q1ZRK1_PHOAS</name>
<evidence type="ECO:0000256" key="5">
    <source>
        <dbReference type="ARBA" id="ARBA00023136"/>
    </source>
</evidence>
<keyword evidence="4 6" id="KW-1133">Transmembrane helix</keyword>
<sequence length="347" mass="39551">MKMSINNSMDESSQISGYTTLEWVLCFWQKKFLIVITTLIFAVAGVSYAYYAQSWWTSTAVITTNKARDIRIFSENIDNLYVNSGVGGLVSQALDEKRLLRTFVNYFNAYNNKLEFLEGNKSIKSDFINEKEKHDFLQRFIKRINSEKVGNDSQVLYSLSYTATSSIKSHDLLSEYINFINEKVNKEVVSSLKSDINNQMKRLTESTVSLKINAEVKQHAEILKTDYALKIAEAADLKKPIAELGNSQIFNIEIGTDGLKEKSLILHNSKDLALFEPQIDIAQAQINFLKDINLEKAKPFNAYRFVKDVSYPMSQAYPSKLIIILFSIIFGFSVGCFLVLLKLKIKK</sequence>
<dbReference type="AlphaFoldDB" id="Q1ZRK1"/>
<protein>
    <submittedName>
        <fullName evidence="8">O-antigen chain length determinant protein</fullName>
    </submittedName>
</protein>
<gene>
    <name evidence="8" type="ORF">VAS14_06383</name>
</gene>
<dbReference type="Proteomes" id="UP000001603">
    <property type="component" value="Unassembled WGS sequence"/>
</dbReference>
<comment type="caution">
    <text evidence="8">The sequence shown here is derived from an EMBL/GenBank/DDBJ whole genome shotgun (WGS) entry which is preliminary data.</text>
</comment>
<keyword evidence="5 6" id="KW-0472">Membrane</keyword>
<dbReference type="EMBL" id="AAOJ01000002">
    <property type="protein sequence ID" value="EAS65326.1"/>
    <property type="molecule type" value="Genomic_DNA"/>
</dbReference>
<dbReference type="InterPro" id="IPR050445">
    <property type="entry name" value="Bact_polysacc_biosynth/exp"/>
</dbReference>
<reference evidence="8 9" key="1">
    <citation type="journal article" date="2009" name="Proc. Natl. Acad. Sci. U.S.A.">
        <title>The genomic basis of trophic strategy in marine bacteria.</title>
        <authorList>
            <person name="Lauro F.M."/>
            <person name="McDougald D."/>
            <person name="Thomas T."/>
            <person name="Williams T.J."/>
            <person name="Egan S."/>
            <person name="Rice S."/>
            <person name="DeMaere M.Z."/>
            <person name="Ting L."/>
            <person name="Ertan H."/>
            <person name="Johnson J."/>
            <person name="Ferriera S."/>
            <person name="Lapidus A."/>
            <person name="Anderson I."/>
            <person name="Kyrpides N."/>
            <person name="Munk A.C."/>
            <person name="Detter C."/>
            <person name="Han C.S."/>
            <person name="Brown M.V."/>
            <person name="Robb F.T."/>
            <person name="Kjelleberg S."/>
            <person name="Cavicchioli R."/>
        </authorList>
    </citation>
    <scope>NUCLEOTIDE SEQUENCE [LARGE SCALE GENOMIC DNA]</scope>
    <source>
        <strain evidence="8 9">S14</strain>
    </source>
</reference>
<feature type="domain" description="Polysaccharide chain length determinant N-terminal" evidence="7">
    <location>
        <begin position="27"/>
        <end position="102"/>
    </location>
</feature>
<dbReference type="Gene3D" id="3.30.1890.10">
    <property type="entry name" value="FepE-like"/>
    <property type="match status" value="1"/>
</dbReference>
<dbReference type="PANTHER" id="PTHR32309:SF13">
    <property type="entry name" value="FERRIC ENTEROBACTIN TRANSPORT PROTEIN FEPE"/>
    <property type="match status" value="1"/>
</dbReference>
<evidence type="ECO:0000313" key="8">
    <source>
        <dbReference type="EMBL" id="EAS65326.1"/>
    </source>
</evidence>
<dbReference type="InterPro" id="IPR003856">
    <property type="entry name" value="LPS_length_determ_N"/>
</dbReference>
<evidence type="ECO:0000256" key="2">
    <source>
        <dbReference type="ARBA" id="ARBA00022475"/>
    </source>
</evidence>
<dbReference type="SUPFAM" id="SSF160355">
    <property type="entry name" value="Bacterial polysaccharide co-polymerase-like"/>
    <property type="match status" value="1"/>
</dbReference>
<comment type="subcellular location">
    <subcellularLocation>
        <location evidence="1">Cell membrane</location>
        <topology evidence="1">Multi-pass membrane protein</topology>
    </subcellularLocation>
</comment>
<evidence type="ECO:0000313" key="9">
    <source>
        <dbReference type="Proteomes" id="UP000001603"/>
    </source>
</evidence>
<evidence type="ECO:0000256" key="6">
    <source>
        <dbReference type="SAM" id="Phobius"/>
    </source>
</evidence>
<keyword evidence="3 6" id="KW-0812">Transmembrane</keyword>
<proteinExistence type="predicted"/>
<evidence type="ECO:0000259" key="7">
    <source>
        <dbReference type="Pfam" id="PF02706"/>
    </source>
</evidence>
<feature type="transmembrane region" description="Helical" evidence="6">
    <location>
        <begin position="32"/>
        <end position="51"/>
    </location>
</feature>
<dbReference type="GO" id="GO:0005886">
    <property type="term" value="C:plasma membrane"/>
    <property type="evidence" value="ECO:0007669"/>
    <property type="project" value="UniProtKB-SubCell"/>
</dbReference>
<accession>Q1ZRK1</accession>
<dbReference type="HOGENOM" id="CLU_060925_0_0_6"/>
<dbReference type="PANTHER" id="PTHR32309">
    <property type="entry name" value="TYROSINE-PROTEIN KINASE"/>
    <property type="match status" value="1"/>
</dbReference>
<organism evidence="8 9">
    <name type="scientific">Photobacterium angustum (strain S14 / CCUG 15956)</name>
    <name type="common">Vibrio sp. (strain S14 / CCUG 15956)</name>
    <dbReference type="NCBI Taxonomy" id="314292"/>
    <lineage>
        <taxon>Bacteria</taxon>
        <taxon>Pseudomonadati</taxon>
        <taxon>Pseudomonadota</taxon>
        <taxon>Gammaproteobacteria</taxon>
        <taxon>Vibrionales</taxon>
        <taxon>Vibrionaceae</taxon>
        <taxon>Photobacterium</taxon>
    </lineage>
</organism>
<dbReference type="Pfam" id="PF02706">
    <property type="entry name" value="Wzz"/>
    <property type="match status" value="1"/>
</dbReference>
<evidence type="ECO:0000256" key="1">
    <source>
        <dbReference type="ARBA" id="ARBA00004651"/>
    </source>
</evidence>
<keyword evidence="2" id="KW-1003">Cell membrane</keyword>
<dbReference type="eggNOG" id="COG3765">
    <property type="taxonomic scope" value="Bacteria"/>
</dbReference>